<comment type="caution">
    <text evidence="1">The sequence shown here is derived from an EMBL/GenBank/DDBJ whole genome shotgun (WGS) entry which is preliminary data.</text>
</comment>
<dbReference type="InterPro" id="IPR036397">
    <property type="entry name" value="RNaseH_sf"/>
</dbReference>
<reference evidence="1 2" key="1">
    <citation type="journal article" date="2022" name="Allergy">
        <title>Genome assembly and annotation of Periplaneta americana reveal a comprehensive cockroach allergen profile.</title>
        <authorList>
            <person name="Wang L."/>
            <person name="Xiong Q."/>
            <person name="Saelim N."/>
            <person name="Wang L."/>
            <person name="Nong W."/>
            <person name="Wan A.T."/>
            <person name="Shi M."/>
            <person name="Liu X."/>
            <person name="Cao Q."/>
            <person name="Hui J.H.L."/>
            <person name="Sookrung N."/>
            <person name="Leung T.F."/>
            <person name="Tungtrongchitr A."/>
            <person name="Tsui S.K.W."/>
        </authorList>
    </citation>
    <scope>NUCLEOTIDE SEQUENCE [LARGE SCALE GENOMIC DNA]</scope>
    <source>
        <strain evidence="1">PWHHKU_190912</strain>
    </source>
</reference>
<sequence>MARAKRKCCGVPSRFPDLIPPDFYLWGVLKNTVYATKPQTLEELRVQIEHACNDIPLAKIQLICRSVIARYNDDDNVFRRNVTGNPFNLRECNLKTILFVMSINVCEVQDVDQVLDASLNDDDNDEDYDQDVFTVNKLTESSYEESLF</sequence>
<dbReference type="Gene3D" id="3.30.420.10">
    <property type="entry name" value="Ribonuclease H-like superfamily/Ribonuclease H"/>
    <property type="match status" value="1"/>
</dbReference>
<dbReference type="PANTHER" id="PTHR47326">
    <property type="entry name" value="TRANSPOSABLE ELEMENT TC3 TRANSPOSASE-LIKE PROTEIN"/>
    <property type="match status" value="1"/>
</dbReference>
<accession>A0ABQ8S617</accession>
<dbReference type="EMBL" id="JAJSOF020000036">
    <property type="protein sequence ID" value="KAJ4429261.1"/>
    <property type="molecule type" value="Genomic_DNA"/>
</dbReference>
<dbReference type="Proteomes" id="UP001148838">
    <property type="component" value="Unassembled WGS sequence"/>
</dbReference>
<proteinExistence type="predicted"/>
<evidence type="ECO:0000313" key="2">
    <source>
        <dbReference type="Proteomes" id="UP001148838"/>
    </source>
</evidence>
<evidence type="ECO:0000313" key="1">
    <source>
        <dbReference type="EMBL" id="KAJ4429261.1"/>
    </source>
</evidence>
<organism evidence="1 2">
    <name type="scientific">Periplaneta americana</name>
    <name type="common">American cockroach</name>
    <name type="synonym">Blatta americana</name>
    <dbReference type="NCBI Taxonomy" id="6978"/>
    <lineage>
        <taxon>Eukaryota</taxon>
        <taxon>Metazoa</taxon>
        <taxon>Ecdysozoa</taxon>
        <taxon>Arthropoda</taxon>
        <taxon>Hexapoda</taxon>
        <taxon>Insecta</taxon>
        <taxon>Pterygota</taxon>
        <taxon>Neoptera</taxon>
        <taxon>Polyneoptera</taxon>
        <taxon>Dictyoptera</taxon>
        <taxon>Blattodea</taxon>
        <taxon>Blattoidea</taxon>
        <taxon>Blattidae</taxon>
        <taxon>Blattinae</taxon>
        <taxon>Periplaneta</taxon>
    </lineage>
</organism>
<dbReference type="PANTHER" id="PTHR47326:SF1">
    <property type="entry name" value="HTH PSQ-TYPE DOMAIN-CONTAINING PROTEIN"/>
    <property type="match status" value="1"/>
</dbReference>
<keyword evidence="2" id="KW-1185">Reference proteome</keyword>
<gene>
    <name evidence="1" type="ORF">ANN_26264</name>
</gene>
<protein>
    <submittedName>
        <fullName evidence="1">Uncharacterized protein</fullName>
    </submittedName>
</protein>
<name>A0ABQ8S617_PERAM</name>